<feature type="compositionally biased region" description="Basic and acidic residues" evidence="6">
    <location>
        <begin position="501"/>
        <end position="513"/>
    </location>
</feature>
<keyword evidence="10" id="KW-1185">Reference proteome</keyword>
<evidence type="ECO:0000256" key="1">
    <source>
        <dbReference type="ARBA" id="ARBA00004651"/>
    </source>
</evidence>
<evidence type="ECO:0000313" key="9">
    <source>
        <dbReference type="EMBL" id="WDZ83217.1"/>
    </source>
</evidence>
<dbReference type="Gene3D" id="1.20.1250.20">
    <property type="entry name" value="MFS general substrate transporter like domains"/>
    <property type="match status" value="1"/>
</dbReference>
<feature type="compositionally biased region" description="Low complexity" evidence="6">
    <location>
        <begin position="230"/>
        <end position="254"/>
    </location>
</feature>
<feature type="region of interest" description="Disordered" evidence="6">
    <location>
        <begin position="194"/>
        <end position="262"/>
    </location>
</feature>
<evidence type="ECO:0000256" key="6">
    <source>
        <dbReference type="SAM" id="MobiDB-lite"/>
    </source>
</evidence>
<feature type="transmembrane region" description="Helical" evidence="7">
    <location>
        <begin position="351"/>
        <end position="373"/>
    </location>
</feature>
<reference evidence="9 10" key="1">
    <citation type="submission" date="2023-02" db="EMBL/GenBank/DDBJ databases">
        <authorList>
            <person name="Mo P."/>
        </authorList>
    </citation>
    <scope>NUCLEOTIDE SEQUENCE [LARGE SCALE GENOMIC DNA]</scope>
    <source>
        <strain evidence="9 10">HUAS 3</strain>
    </source>
</reference>
<name>A0ABY7ZLQ2_9ACTN</name>
<dbReference type="InterPro" id="IPR020846">
    <property type="entry name" value="MFS_dom"/>
</dbReference>
<dbReference type="SUPFAM" id="SSF103473">
    <property type="entry name" value="MFS general substrate transporter"/>
    <property type="match status" value="1"/>
</dbReference>
<feature type="transmembrane region" description="Helical" evidence="7">
    <location>
        <begin position="288"/>
        <end position="309"/>
    </location>
</feature>
<evidence type="ECO:0000256" key="7">
    <source>
        <dbReference type="SAM" id="Phobius"/>
    </source>
</evidence>
<feature type="compositionally biased region" description="Low complexity" evidence="6">
    <location>
        <begin position="194"/>
        <end position="212"/>
    </location>
</feature>
<dbReference type="PANTHER" id="PTHR23513">
    <property type="entry name" value="INTEGRAL MEMBRANE EFFLUX PROTEIN-RELATED"/>
    <property type="match status" value="1"/>
</dbReference>
<feature type="transmembrane region" description="Helical" evidence="7">
    <location>
        <begin position="445"/>
        <end position="463"/>
    </location>
</feature>
<evidence type="ECO:0000256" key="3">
    <source>
        <dbReference type="ARBA" id="ARBA00022692"/>
    </source>
</evidence>
<gene>
    <name evidence="9" type="ORF">PVK37_22530</name>
</gene>
<dbReference type="PANTHER" id="PTHR23513:SF6">
    <property type="entry name" value="MAJOR FACILITATOR SUPERFAMILY ASSOCIATED DOMAIN-CONTAINING PROTEIN"/>
    <property type="match status" value="1"/>
</dbReference>
<feature type="domain" description="Major facilitator superfamily (MFS) profile" evidence="8">
    <location>
        <begin position="11"/>
        <end position="467"/>
    </location>
</feature>
<feature type="transmembrane region" description="Helical" evidence="7">
    <location>
        <begin position="39"/>
        <end position="58"/>
    </location>
</feature>
<keyword evidence="4 7" id="KW-1133">Transmembrane helix</keyword>
<dbReference type="Proteomes" id="UP001219605">
    <property type="component" value="Chromosome"/>
</dbReference>
<dbReference type="EMBL" id="CP118615">
    <property type="protein sequence ID" value="WDZ83217.1"/>
    <property type="molecule type" value="Genomic_DNA"/>
</dbReference>
<dbReference type="InterPro" id="IPR036259">
    <property type="entry name" value="MFS_trans_sf"/>
</dbReference>
<dbReference type="CDD" id="cd06173">
    <property type="entry name" value="MFS_MefA_like"/>
    <property type="match status" value="1"/>
</dbReference>
<dbReference type="InterPro" id="IPR011701">
    <property type="entry name" value="MFS"/>
</dbReference>
<accession>A0ABY7ZLQ2</accession>
<dbReference type="RefSeq" id="WP_275029650.1">
    <property type="nucleotide sequence ID" value="NZ_CP118615.1"/>
</dbReference>
<feature type="transmembrane region" description="Helical" evidence="7">
    <location>
        <begin position="106"/>
        <end position="130"/>
    </location>
</feature>
<evidence type="ECO:0000256" key="5">
    <source>
        <dbReference type="ARBA" id="ARBA00023136"/>
    </source>
</evidence>
<feature type="compositionally biased region" description="Basic and acidic residues" evidence="6">
    <location>
        <begin position="481"/>
        <end position="494"/>
    </location>
</feature>
<feature type="transmembrane region" description="Helical" evidence="7">
    <location>
        <begin position="79"/>
        <end position="100"/>
    </location>
</feature>
<feature type="region of interest" description="Disordered" evidence="6">
    <location>
        <begin position="461"/>
        <end position="525"/>
    </location>
</feature>
<dbReference type="PROSITE" id="PS50850">
    <property type="entry name" value="MFS"/>
    <property type="match status" value="1"/>
</dbReference>
<evidence type="ECO:0000256" key="2">
    <source>
        <dbReference type="ARBA" id="ARBA00022475"/>
    </source>
</evidence>
<feature type="transmembrane region" description="Helical" evidence="7">
    <location>
        <begin position="315"/>
        <end position="339"/>
    </location>
</feature>
<keyword evidence="2" id="KW-1003">Cell membrane</keyword>
<protein>
    <submittedName>
        <fullName evidence="9">MFS transporter</fullName>
    </submittedName>
</protein>
<feature type="transmembrane region" description="Helical" evidence="7">
    <location>
        <begin position="379"/>
        <end position="400"/>
    </location>
</feature>
<feature type="transmembrane region" description="Helical" evidence="7">
    <location>
        <begin position="420"/>
        <end position="439"/>
    </location>
</feature>
<comment type="subcellular location">
    <subcellularLocation>
        <location evidence="1">Cell membrane</location>
        <topology evidence="1">Multi-pass membrane protein</topology>
    </subcellularLocation>
</comment>
<organism evidence="9 10">
    <name type="scientific">Micromonospora cathayae</name>
    <dbReference type="NCBI Taxonomy" id="3028804"/>
    <lineage>
        <taxon>Bacteria</taxon>
        <taxon>Bacillati</taxon>
        <taxon>Actinomycetota</taxon>
        <taxon>Actinomycetes</taxon>
        <taxon>Micromonosporales</taxon>
        <taxon>Micromonosporaceae</taxon>
        <taxon>Micromonospora</taxon>
    </lineage>
</organism>
<proteinExistence type="predicted"/>
<keyword evidence="3 7" id="KW-0812">Transmembrane</keyword>
<evidence type="ECO:0000256" key="4">
    <source>
        <dbReference type="ARBA" id="ARBA00022989"/>
    </source>
</evidence>
<dbReference type="Pfam" id="PF07690">
    <property type="entry name" value="MFS_1"/>
    <property type="match status" value="1"/>
</dbReference>
<keyword evidence="5 7" id="KW-0472">Membrane</keyword>
<evidence type="ECO:0000313" key="10">
    <source>
        <dbReference type="Proteomes" id="UP001219605"/>
    </source>
</evidence>
<evidence type="ECO:0000259" key="8">
    <source>
        <dbReference type="PROSITE" id="PS50850"/>
    </source>
</evidence>
<sequence length="525" mass="52494">MRPPSALRDPALRPLVLAQLVSLTGTHVTALALPTLAVLLLDAGPVAAALIFALEYAARGLTAPLTGVLVDRVRSPRRLLVGTDLLHAAVVATVPVLYLLDGLSLPYLVVVAGISGILAGVTDIAVTAVLPRLVAADRLVGANAALAGARAAGQILGPALGGLLVQALGAALAVAVDTATHLGSAAVLGRLRGAGRPAGPAPATRTAGPEAASRTYGPEAATRTDGPVPAARCADGAAQAGHGDQATPGGTAARTGRRAALRRSGADLRRALREGLDTFREHPLLARLALAAAALNVGGAGLGALYTLYAYRTLGLSPFAVGALWGVNSAAAMLAVGTARRVVGRLGLGRTIALFAPVAAGSLLLIPAASLVAAPLVPFVAYELLFGFCATVWAVASATLQQRLVPTDRLGRAIAFSRTVSILAVPVGALVGGVAAQLWGLPGTLTGFALLALAGTTTVVRGVRDPGNGPPAVGSSAGTGRPDRDGPPDRDDARTGPPDGDGARDRDDARDGEGTGVGRPQRSTL</sequence>